<accession>A0A939LN81</accession>
<dbReference type="EMBL" id="JABWSX010000001">
    <property type="protein sequence ID" value="NVL07847.1"/>
    <property type="molecule type" value="Genomic_DNA"/>
</dbReference>
<dbReference type="AlphaFoldDB" id="A0A939LN81"/>
<dbReference type="RefSeq" id="WP_176531457.1">
    <property type="nucleotide sequence ID" value="NZ_CP088022.1"/>
</dbReference>
<dbReference type="Proteomes" id="UP000692816">
    <property type="component" value="Unassembled WGS sequence"/>
</dbReference>
<organism evidence="2">
    <name type="scientific">Bradyrhizobium quebecense</name>
    <dbReference type="NCBI Taxonomy" id="2748629"/>
    <lineage>
        <taxon>Bacteria</taxon>
        <taxon>Pseudomonadati</taxon>
        <taxon>Pseudomonadota</taxon>
        <taxon>Alphaproteobacteria</taxon>
        <taxon>Hyphomicrobiales</taxon>
        <taxon>Nitrobacteraceae</taxon>
        <taxon>Bradyrhizobium</taxon>
    </lineage>
</organism>
<reference evidence="2" key="1">
    <citation type="submission" date="2020-06" db="EMBL/GenBank/DDBJ databases">
        <title>Whole Genome Sequence of Bradyrhizobium sp. Strain 66S1MB.</title>
        <authorList>
            <person name="Bromfield E."/>
            <person name="Cloutier S."/>
        </authorList>
    </citation>
    <scope>NUCLEOTIDE SEQUENCE</scope>
    <source>
        <strain evidence="2">66S1MB</strain>
    </source>
</reference>
<evidence type="ECO:0000313" key="3">
    <source>
        <dbReference type="Proteomes" id="UP000692816"/>
    </source>
</evidence>
<keyword evidence="3" id="KW-1185">Reference proteome</keyword>
<reference evidence="1" key="2">
    <citation type="journal article" date="2021" name="Int. J. Syst. Evol. Microbiol.">
        <title>Bradyrhizobium septentrionale sp. nov. (sv. septentrionale) and Bradyrhizobium quebecense sp. nov. (sv. septentrionale) associated with legumes native to Canada possess rearranged symbiosis genes and numerous insertion sequences.</title>
        <authorList>
            <person name="Bromfield E.S.P."/>
            <person name="Cloutier S."/>
        </authorList>
    </citation>
    <scope>NUCLEOTIDE SEQUENCE</scope>
    <source>
        <strain evidence="1">12S5</strain>
    </source>
</reference>
<gene>
    <name evidence="2" type="ORF">HU230_19285</name>
    <name evidence="1" type="ORF">J4P68_39925</name>
</gene>
<evidence type="ECO:0000313" key="2">
    <source>
        <dbReference type="EMBL" id="NVL07847.1"/>
    </source>
</evidence>
<evidence type="ECO:0000313" key="1">
    <source>
        <dbReference type="EMBL" id="MBO1435440.1"/>
    </source>
</evidence>
<name>A0A939LN81_9BRAD</name>
<protein>
    <submittedName>
        <fullName evidence="2">Uncharacterized protein</fullName>
    </submittedName>
</protein>
<sequence length="98" mass="11160">MGLFNRDPLAQMQSLRDQAERLGVQFLEGHAVKGTITKQMVLTVAKTLNFHPDQLIEMIPDRRRAGRHAKAMEGLRKANLIGGRGPTFSDFEQYDREH</sequence>
<comment type="caution">
    <text evidence="2">The sequence shown here is derived from an EMBL/GenBank/DDBJ whole genome shotgun (WGS) entry which is preliminary data.</text>
</comment>
<proteinExistence type="predicted"/>
<dbReference type="EMBL" id="JAGEPA010000001">
    <property type="protein sequence ID" value="MBO1435440.1"/>
    <property type="molecule type" value="Genomic_DNA"/>
</dbReference>